<gene>
    <name evidence="8" type="primary">flgM</name>
    <name evidence="8" type="ORF">V6984_03695</name>
</gene>
<dbReference type="Pfam" id="PF04316">
    <property type="entry name" value="FlgM"/>
    <property type="match status" value="1"/>
</dbReference>
<dbReference type="InterPro" id="IPR007412">
    <property type="entry name" value="FlgM"/>
</dbReference>
<feature type="domain" description="Anti-sigma-28 factor FlgM C-terminal" evidence="7">
    <location>
        <begin position="31"/>
        <end position="85"/>
    </location>
</feature>
<dbReference type="NCBIfam" id="TIGR03824">
    <property type="entry name" value="FlgM_jcvi"/>
    <property type="match status" value="1"/>
</dbReference>
<keyword evidence="8" id="KW-0282">Flagellum</keyword>
<keyword evidence="6" id="KW-0804">Transcription</keyword>
<name>A0ABZ3F037_9FIRM</name>
<protein>
    <recommendedName>
        <fullName evidence="2">Negative regulator of flagellin synthesis</fullName>
    </recommendedName>
</protein>
<keyword evidence="9" id="KW-1185">Reference proteome</keyword>
<evidence type="ECO:0000259" key="7">
    <source>
        <dbReference type="Pfam" id="PF04316"/>
    </source>
</evidence>
<keyword evidence="5" id="KW-0805">Transcription regulation</keyword>
<keyword evidence="8" id="KW-0969">Cilium</keyword>
<accession>A0ABZ3F037</accession>
<keyword evidence="3" id="KW-0678">Repressor</keyword>
<evidence type="ECO:0000256" key="3">
    <source>
        <dbReference type="ARBA" id="ARBA00022491"/>
    </source>
</evidence>
<reference evidence="8 9" key="1">
    <citation type="submission" date="2024-02" db="EMBL/GenBank/DDBJ databases">
        <title>Bacterial strain from lacustrine sediment.</title>
        <authorList>
            <person name="Petit C."/>
            <person name="Fadhlaoui K."/>
        </authorList>
    </citation>
    <scope>NUCLEOTIDE SEQUENCE [LARGE SCALE GENOMIC DNA]</scope>
    <source>
        <strain evidence="8 9">IPX-CK</strain>
    </source>
</reference>
<organism evidence="8 9">
    <name type="scientific">Kineothrix sedimenti</name>
    <dbReference type="NCBI Taxonomy" id="3123317"/>
    <lineage>
        <taxon>Bacteria</taxon>
        <taxon>Bacillati</taxon>
        <taxon>Bacillota</taxon>
        <taxon>Clostridia</taxon>
        <taxon>Lachnospirales</taxon>
        <taxon>Lachnospiraceae</taxon>
        <taxon>Kineothrix</taxon>
    </lineage>
</organism>
<evidence type="ECO:0000256" key="4">
    <source>
        <dbReference type="ARBA" id="ARBA00022795"/>
    </source>
</evidence>
<keyword evidence="4" id="KW-1005">Bacterial flagellum biogenesis</keyword>
<dbReference type="SUPFAM" id="SSF101498">
    <property type="entry name" value="Anti-sigma factor FlgM"/>
    <property type="match status" value="1"/>
</dbReference>
<dbReference type="EMBL" id="CP146256">
    <property type="protein sequence ID" value="XAH74881.1"/>
    <property type="molecule type" value="Genomic_DNA"/>
</dbReference>
<comment type="similarity">
    <text evidence="1">Belongs to the FlgM family.</text>
</comment>
<evidence type="ECO:0000256" key="1">
    <source>
        <dbReference type="ARBA" id="ARBA00005322"/>
    </source>
</evidence>
<dbReference type="RefSeq" id="WP_342758459.1">
    <property type="nucleotide sequence ID" value="NZ_CP146256.1"/>
</dbReference>
<evidence type="ECO:0000256" key="5">
    <source>
        <dbReference type="ARBA" id="ARBA00023015"/>
    </source>
</evidence>
<evidence type="ECO:0000256" key="2">
    <source>
        <dbReference type="ARBA" id="ARBA00017823"/>
    </source>
</evidence>
<evidence type="ECO:0000313" key="8">
    <source>
        <dbReference type="EMBL" id="XAH74881.1"/>
    </source>
</evidence>
<evidence type="ECO:0000256" key="6">
    <source>
        <dbReference type="ARBA" id="ARBA00023163"/>
    </source>
</evidence>
<dbReference type="Proteomes" id="UP001451571">
    <property type="component" value="Chromosome"/>
</dbReference>
<sequence>MRIEAYSQVQQIYKKEKVDKSQKTVSASVSDQLSISSVGKEYHTAKQAIAGIADVREELTAPLKKSIQAGTYEVSTEKFADKLLQKCEEMR</sequence>
<proteinExistence type="inferred from homology"/>
<keyword evidence="8" id="KW-0966">Cell projection</keyword>
<dbReference type="InterPro" id="IPR035890">
    <property type="entry name" value="Anti-sigma-28_factor_FlgM_sf"/>
</dbReference>
<evidence type="ECO:0000313" key="9">
    <source>
        <dbReference type="Proteomes" id="UP001451571"/>
    </source>
</evidence>
<dbReference type="InterPro" id="IPR031316">
    <property type="entry name" value="FlgM_C"/>
</dbReference>